<protein>
    <recommendedName>
        <fullName evidence="1">Helix-turn-helix conjugative transposon-like domain-containing protein</fullName>
    </recommendedName>
</protein>
<dbReference type="GO" id="GO:0003700">
    <property type="term" value="F:DNA-binding transcription factor activity"/>
    <property type="evidence" value="ECO:0007669"/>
    <property type="project" value="InterPro"/>
</dbReference>
<feature type="domain" description="Helix-turn-helix conjugative transposon-like" evidence="1">
    <location>
        <begin position="10"/>
        <end position="64"/>
    </location>
</feature>
<dbReference type="Proteomes" id="UP000006094">
    <property type="component" value="Chromosome"/>
</dbReference>
<dbReference type="InterPro" id="IPR013325">
    <property type="entry name" value="RNA_pol_sigma_r2"/>
</dbReference>
<gene>
    <name evidence="2" type="ordered locus">Curi_c00390</name>
</gene>
<dbReference type="eggNOG" id="ENOG5033IZI">
    <property type="taxonomic scope" value="Bacteria"/>
</dbReference>
<dbReference type="AlphaFoldDB" id="K0AXE6"/>
<dbReference type="HOGENOM" id="CLU_190571_1_2_9"/>
<sequence length="74" mass="8540">MDLENSKLEKLVVKAQQGDGVAMSTLISMFYPLIRKNSYINGELNEDCVQELTIRLIIAIRRFKFIKKNTSQSF</sequence>
<dbReference type="RefSeq" id="WP_014966258.1">
    <property type="nucleotide sequence ID" value="NC_018664.1"/>
</dbReference>
<proteinExistence type="predicted"/>
<dbReference type="GO" id="GO:0006352">
    <property type="term" value="P:DNA-templated transcription initiation"/>
    <property type="evidence" value="ECO:0007669"/>
    <property type="project" value="InterPro"/>
</dbReference>
<dbReference type="KEGG" id="cad:Curi_c00390"/>
<name>K0AXE6_GOTA9</name>
<evidence type="ECO:0000313" key="2">
    <source>
        <dbReference type="EMBL" id="AFS77121.1"/>
    </source>
</evidence>
<reference evidence="2 3" key="1">
    <citation type="journal article" date="2012" name="PLoS ONE">
        <title>The purine-utilizing bacterium Clostridium acidurici 9a: a genome-guided metabolic reconsideration.</title>
        <authorList>
            <person name="Hartwich K."/>
            <person name="Poehlein A."/>
            <person name="Daniel R."/>
        </authorList>
    </citation>
    <scope>NUCLEOTIDE SEQUENCE [LARGE SCALE GENOMIC DNA]</scope>
    <source>
        <strain evidence="3">ATCC 7906 / DSM 604 / BCRC 14475 / CIP 104303 / KCTC 5404 / NCIMB 10678 / 9a</strain>
    </source>
</reference>
<accession>K0AXE6</accession>
<dbReference type="STRING" id="1128398.Curi_c00390"/>
<dbReference type="Pfam" id="PF12645">
    <property type="entry name" value="HTH_16"/>
    <property type="match status" value="1"/>
</dbReference>
<evidence type="ECO:0000313" key="3">
    <source>
        <dbReference type="Proteomes" id="UP000006094"/>
    </source>
</evidence>
<dbReference type="OrthoDB" id="1856222at2"/>
<organism evidence="2 3">
    <name type="scientific">Gottschalkia acidurici (strain ATCC 7906 / DSM 604 / BCRC 14475 / CIP 104303 / KCTC 5404 / NCIMB 10678 / 9a)</name>
    <name type="common">Clostridium acidurici</name>
    <dbReference type="NCBI Taxonomy" id="1128398"/>
    <lineage>
        <taxon>Bacteria</taxon>
        <taxon>Bacillati</taxon>
        <taxon>Bacillota</taxon>
        <taxon>Tissierellia</taxon>
        <taxon>Tissierellales</taxon>
        <taxon>Gottschalkiaceae</taxon>
        <taxon>Gottschalkia</taxon>
    </lineage>
</organism>
<dbReference type="EMBL" id="CP003326">
    <property type="protein sequence ID" value="AFS77121.1"/>
    <property type="molecule type" value="Genomic_DNA"/>
</dbReference>
<dbReference type="SUPFAM" id="SSF88946">
    <property type="entry name" value="Sigma2 domain of RNA polymerase sigma factors"/>
    <property type="match status" value="1"/>
</dbReference>
<dbReference type="InterPro" id="IPR024760">
    <property type="entry name" value="HTH_dom_conjug_TS-like"/>
</dbReference>
<keyword evidence="3" id="KW-1185">Reference proteome</keyword>
<evidence type="ECO:0000259" key="1">
    <source>
        <dbReference type="Pfam" id="PF12645"/>
    </source>
</evidence>